<feature type="domain" description="Heterokaryon incompatibility" evidence="1">
    <location>
        <begin position="213"/>
        <end position="364"/>
    </location>
</feature>
<sequence length="675" mass="76655">MDRLSPKPSSLCEYCRPVFSLDRSLGRTILDGRKDYHPDYPALEASIAAGCEACRLLRYALQQKVDPKQLNRIHGLKGGGNKIIIKAFNKAFYPASFSDLDTVWGLSRLHVVVLWRESIEVDFWLKIYADEDSLTFKSNLVRNLLPDREPLCHHNLQKVKQLINHCFIPDAHFDCQLPYIDSSLPTRLIDVGIDTAGPVRLVSSERLPSSTQYVALSHCWGTKPFLSTTRATLRDREYGIDLQDLPANFHDSIIAVRALDLRYIWIDSLCIIQDDKEDWRNESQRMASVYSSAHITIVPVSAGSAHDGFLHNRKHVGCPIKIQYSNSELTSKFDHIYADLSSSVMQTDDIQDSIWDHRGWTFQERLLSKRLLYFTQNQLYFECHGSCWMENNTPPDLLRMIGNQPWRGVSSIIAKVYSDSEATIPDEWYIDWLEQYTQRKLTHASDRLPALQGLASVIGQSVSDLYIHGLWAKDLARGLVWRLEDSKASKIVTDVQTPTWSWARWQGAVRHETFIDFDGNVETAPCFKLLGTRNSDDGKTPHAILAIEGKLANVNGLIRAGSFPHKDGASTHIWLDDANIKLNGRKISAFLVSKTTMFEPEGNQSISTRPHCLLLDAAAGKPNRYERIGIMQLPDTSAQLFGGDKSAAGKDWSTYARWDEKHIFKFKDVQTFEIE</sequence>
<evidence type="ECO:0000313" key="2">
    <source>
        <dbReference type="EMBL" id="TID17374.1"/>
    </source>
</evidence>
<dbReference type="PANTHER" id="PTHR33112:SF15">
    <property type="entry name" value="HETEROKARYON INCOMPATIBILITY DOMAIN-CONTAINING PROTEIN"/>
    <property type="match status" value="1"/>
</dbReference>
<organism evidence="2 3">
    <name type="scientific">Venturia nashicola</name>
    <dbReference type="NCBI Taxonomy" id="86259"/>
    <lineage>
        <taxon>Eukaryota</taxon>
        <taxon>Fungi</taxon>
        <taxon>Dikarya</taxon>
        <taxon>Ascomycota</taxon>
        <taxon>Pezizomycotina</taxon>
        <taxon>Dothideomycetes</taxon>
        <taxon>Pleosporomycetidae</taxon>
        <taxon>Venturiales</taxon>
        <taxon>Venturiaceae</taxon>
        <taxon>Venturia</taxon>
    </lineage>
</organism>
<keyword evidence="3" id="KW-1185">Reference proteome</keyword>
<dbReference type="EMBL" id="SNSC02000016">
    <property type="protein sequence ID" value="TID17374.1"/>
    <property type="molecule type" value="Genomic_DNA"/>
</dbReference>
<evidence type="ECO:0000259" key="1">
    <source>
        <dbReference type="Pfam" id="PF06985"/>
    </source>
</evidence>
<dbReference type="Pfam" id="PF06985">
    <property type="entry name" value="HET"/>
    <property type="match status" value="1"/>
</dbReference>
<dbReference type="PANTHER" id="PTHR33112">
    <property type="entry name" value="DOMAIN PROTEIN, PUTATIVE-RELATED"/>
    <property type="match status" value="1"/>
</dbReference>
<gene>
    <name evidence="2" type="ORF">E6O75_ATG08120</name>
</gene>
<dbReference type="AlphaFoldDB" id="A0A4Z1NRE5"/>
<protein>
    <submittedName>
        <fullName evidence="2">HET-domain-containing protein</fullName>
    </submittedName>
</protein>
<accession>A0A4Z1NRE5</accession>
<name>A0A4Z1NRE5_9PEZI</name>
<comment type="caution">
    <text evidence="2">The sequence shown here is derived from an EMBL/GenBank/DDBJ whole genome shotgun (WGS) entry which is preliminary data.</text>
</comment>
<dbReference type="InterPro" id="IPR010730">
    <property type="entry name" value="HET"/>
</dbReference>
<proteinExistence type="predicted"/>
<evidence type="ECO:0000313" key="3">
    <source>
        <dbReference type="Proteomes" id="UP000298493"/>
    </source>
</evidence>
<dbReference type="Proteomes" id="UP000298493">
    <property type="component" value="Unassembled WGS sequence"/>
</dbReference>
<reference evidence="2 3" key="1">
    <citation type="submission" date="2019-04" db="EMBL/GenBank/DDBJ databases">
        <title>High contiguity whole genome sequence and gene annotation resource for two Venturia nashicola isolates.</title>
        <authorList>
            <person name="Prokchorchik M."/>
            <person name="Won K."/>
            <person name="Lee Y."/>
            <person name="Choi E.D."/>
            <person name="Segonzac C."/>
            <person name="Sohn K.H."/>
        </authorList>
    </citation>
    <scope>NUCLEOTIDE SEQUENCE [LARGE SCALE GENOMIC DNA]</scope>
    <source>
        <strain evidence="2 3">PRI2</strain>
    </source>
</reference>
<dbReference type="STRING" id="86259.A0A4Z1NRE5"/>